<name>A0AAP2DMI1_9BACT</name>
<accession>A0AAP2DMI1</accession>
<dbReference type="PANTHER" id="PTHR44591:SF3">
    <property type="entry name" value="RESPONSE REGULATORY DOMAIN-CONTAINING PROTEIN"/>
    <property type="match status" value="1"/>
</dbReference>
<dbReference type="InterPro" id="IPR001789">
    <property type="entry name" value="Sig_transdc_resp-reg_receiver"/>
</dbReference>
<dbReference type="InterPro" id="IPR011006">
    <property type="entry name" value="CheY-like_superfamily"/>
</dbReference>
<evidence type="ECO:0000256" key="2">
    <source>
        <dbReference type="PROSITE-ProRule" id="PRU00169"/>
    </source>
</evidence>
<reference evidence="5 6" key="1">
    <citation type="submission" date="2021-05" db="EMBL/GenBank/DDBJ databases">
        <title>A Polyphasic approach of four new species of the genus Ohtaekwangia: Ohtaekwangia histidinii sp. nov., Ohtaekwangia cretensis sp. nov., Ohtaekwangia indiensis sp. nov., Ohtaekwangia reichenbachii sp. nov. from diverse environment.</title>
        <authorList>
            <person name="Octaviana S."/>
        </authorList>
    </citation>
    <scope>NUCLEOTIDE SEQUENCE [LARGE SCALE GENOMIC DNA]</scope>
    <source>
        <strain evidence="5 6">PWU4</strain>
    </source>
</reference>
<dbReference type="InterPro" id="IPR007492">
    <property type="entry name" value="LytTR_DNA-bd_dom"/>
</dbReference>
<dbReference type="SMART" id="SM00448">
    <property type="entry name" value="REC"/>
    <property type="match status" value="1"/>
</dbReference>
<evidence type="ECO:0000259" key="4">
    <source>
        <dbReference type="PROSITE" id="PS50930"/>
    </source>
</evidence>
<dbReference type="InterPro" id="IPR050595">
    <property type="entry name" value="Bact_response_regulator"/>
</dbReference>
<comment type="caution">
    <text evidence="5">The sequence shown here is derived from an EMBL/GenBank/DDBJ whole genome shotgun (WGS) entry which is preliminary data.</text>
</comment>
<dbReference type="Gene3D" id="3.40.50.2300">
    <property type="match status" value="1"/>
</dbReference>
<organism evidence="5 6">
    <name type="scientific">Chryseosolibacter histidini</name>
    <dbReference type="NCBI Taxonomy" id="2782349"/>
    <lineage>
        <taxon>Bacteria</taxon>
        <taxon>Pseudomonadati</taxon>
        <taxon>Bacteroidota</taxon>
        <taxon>Cytophagia</taxon>
        <taxon>Cytophagales</taxon>
        <taxon>Chryseotaleaceae</taxon>
        <taxon>Chryseosolibacter</taxon>
    </lineage>
</organism>
<dbReference type="EMBL" id="JAHESF010000020">
    <property type="protein sequence ID" value="MBT1699050.1"/>
    <property type="molecule type" value="Genomic_DNA"/>
</dbReference>
<dbReference type="PROSITE" id="PS50930">
    <property type="entry name" value="HTH_LYTTR"/>
    <property type="match status" value="1"/>
</dbReference>
<dbReference type="Proteomes" id="UP001319200">
    <property type="component" value="Unassembled WGS sequence"/>
</dbReference>
<dbReference type="AlphaFoldDB" id="A0AAP2DMI1"/>
<dbReference type="CDD" id="cd17534">
    <property type="entry name" value="REC_DC-like"/>
    <property type="match status" value="1"/>
</dbReference>
<proteinExistence type="predicted"/>
<evidence type="ECO:0000256" key="1">
    <source>
        <dbReference type="ARBA" id="ARBA00022553"/>
    </source>
</evidence>
<dbReference type="Gene3D" id="2.40.50.1020">
    <property type="entry name" value="LytTr DNA-binding domain"/>
    <property type="match status" value="1"/>
</dbReference>
<evidence type="ECO:0000313" key="5">
    <source>
        <dbReference type="EMBL" id="MBT1699050.1"/>
    </source>
</evidence>
<dbReference type="PANTHER" id="PTHR44591">
    <property type="entry name" value="STRESS RESPONSE REGULATOR PROTEIN 1"/>
    <property type="match status" value="1"/>
</dbReference>
<dbReference type="SMART" id="SM00850">
    <property type="entry name" value="LytTR"/>
    <property type="match status" value="1"/>
</dbReference>
<dbReference type="GO" id="GO:0003677">
    <property type="term" value="F:DNA binding"/>
    <property type="evidence" value="ECO:0007669"/>
    <property type="project" value="InterPro"/>
</dbReference>
<protein>
    <submittedName>
        <fullName evidence="5">Response regulator</fullName>
    </submittedName>
</protein>
<keyword evidence="1 2" id="KW-0597">Phosphoprotein</keyword>
<sequence length="249" mass="28109">MDKVKILVVEDEPLVAKDLAQRLTGMGYEVASIAVTAKEALSTLSVLRIDLCLMDIRLEGPVDGIDLAMMIKDSYTIPVIFLTSHSGRHTFERAKEARPAAYLTKPCSDPDLQIAIDLAISNFASGKTATTAPALPEVKENDIFSLKESIFLRKKDRFERVDFKDILWAEAESNYSTIVTTHGSFVLALTLQTMEQYLNAPYFVRIHRSYLINIYHVESIEGNMLYIRNASFQVSKSKRTEVFSRFKMV</sequence>
<dbReference type="SUPFAM" id="SSF52172">
    <property type="entry name" value="CheY-like"/>
    <property type="match status" value="1"/>
</dbReference>
<feature type="domain" description="HTH LytTR-type" evidence="4">
    <location>
        <begin position="150"/>
        <end position="248"/>
    </location>
</feature>
<evidence type="ECO:0000259" key="3">
    <source>
        <dbReference type="PROSITE" id="PS50110"/>
    </source>
</evidence>
<keyword evidence="6" id="KW-1185">Reference proteome</keyword>
<dbReference type="Pfam" id="PF04397">
    <property type="entry name" value="LytTR"/>
    <property type="match status" value="1"/>
</dbReference>
<evidence type="ECO:0000313" key="6">
    <source>
        <dbReference type="Proteomes" id="UP001319200"/>
    </source>
</evidence>
<dbReference type="GO" id="GO:0000160">
    <property type="term" value="P:phosphorelay signal transduction system"/>
    <property type="evidence" value="ECO:0007669"/>
    <property type="project" value="InterPro"/>
</dbReference>
<dbReference type="PROSITE" id="PS50110">
    <property type="entry name" value="RESPONSE_REGULATORY"/>
    <property type="match status" value="1"/>
</dbReference>
<feature type="modified residue" description="4-aspartylphosphate" evidence="2">
    <location>
        <position position="55"/>
    </location>
</feature>
<gene>
    <name evidence="5" type="ORF">KK083_19300</name>
</gene>
<dbReference type="RefSeq" id="WP_254166412.1">
    <property type="nucleotide sequence ID" value="NZ_JAHESF010000020.1"/>
</dbReference>
<feature type="domain" description="Response regulatory" evidence="3">
    <location>
        <begin position="5"/>
        <end position="120"/>
    </location>
</feature>
<dbReference type="Pfam" id="PF00072">
    <property type="entry name" value="Response_reg"/>
    <property type="match status" value="1"/>
</dbReference>